<dbReference type="EMBL" id="NWBU01000005">
    <property type="protein sequence ID" value="PTQ12353.1"/>
    <property type="molecule type" value="Genomic_DNA"/>
</dbReference>
<dbReference type="PROSITE" id="PS50043">
    <property type="entry name" value="HTH_LUXR_2"/>
    <property type="match status" value="1"/>
</dbReference>
<dbReference type="PROSITE" id="PS00622">
    <property type="entry name" value="HTH_LUXR_1"/>
    <property type="match status" value="1"/>
</dbReference>
<name>A0A2T5G067_9SPHN</name>
<dbReference type="PRINTS" id="PR00038">
    <property type="entry name" value="HTHLUXR"/>
</dbReference>
<evidence type="ECO:0000256" key="3">
    <source>
        <dbReference type="ARBA" id="ARBA00023163"/>
    </source>
</evidence>
<dbReference type="AlphaFoldDB" id="A0A2T5G067"/>
<evidence type="ECO:0000313" key="5">
    <source>
        <dbReference type="EMBL" id="PTQ12353.1"/>
    </source>
</evidence>
<evidence type="ECO:0000259" key="4">
    <source>
        <dbReference type="PROSITE" id="PS50043"/>
    </source>
</evidence>
<keyword evidence="3" id="KW-0804">Transcription</keyword>
<dbReference type="Gene3D" id="1.10.10.10">
    <property type="entry name" value="Winged helix-like DNA-binding domain superfamily/Winged helix DNA-binding domain"/>
    <property type="match status" value="1"/>
</dbReference>
<accession>A0A2T5G067</accession>
<gene>
    <name evidence="5" type="ORF">CLG96_07420</name>
</gene>
<sequence length="74" mass="8466">MMSERIPETPHLTERELLVLALVSKGYSAKEVAQELRIAPRTVEKHIDHVRLKIRARNRTHMVAQAISRGLLAE</sequence>
<keyword evidence="1" id="KW-0805">Transcription regulation</keyword>
<feature type="domain" description="HTH luxR-type" evidence="4">
    <location>
        <begin position="5"/>
        <end position="70"/>
    </location>
</feature>
<evidence type="ECO:0000256" key="1">
    <source>
        <dbReference type="ARBA" id="ARBA00023015"/>
    </source>
</evidence>
<dbReference type="SUPFAM" id="SSF46894">
    <property type="entry name" value="C-terminal effector domain of the bipartite response regulators"/>
    <property type="match status" value="1"/>
</dbReference>
<protein>
    <submittedName>
        <fullName evidence="5">Helix-turn-helix transcriptional regulator</fullName>
    </submittedName>
</protein>
<dbReference type="GO" id="GO:0003677">
    <property type="term" value="F:DNA binding"/>
    <property type="evidence" value="ECO:0007669"/>
    <property type="project" value="UniProtKB-KW"/>
</dbReference>
<evidence type="ECO:0000256" key="2">
    <source>
        <dbReference type="ARBA" id="ARBA00023125"/>
    </source>
</evidence>
<dbReference type="PANTHER" id="PTHR44688:SF16">
    <property type="entry name" value="DNA-BINDING TRANSCRIPTIONAL ACTIVATOR DEVR_DOSR"/>
    <property type="match status" value="1"/>
</dbReference>
<dbReference type="InterPro" id="IPR036388">
    <property type="entry name" value="WH-like_DNA-bd_sf"/>
</dbReference>
<dbReference type="CDD" id="cd06170">
    <property type="entry name" value="LuxR_C_like"/>
    <property type="match status" value="1"/>
</dbReference>
<dbReference type="SMART" id="SM00421">
    <property type="entry name" value="HTH_LUXR"/>
    <property type="match status" value="1"/>
</dbReference>
<dbReference type="OrthoDB" id="7449597at2"/>
<reference evidence="5 6" key="1">
    <citation type="submission" date="2017-09" db="EMBL/GenBank/DDBJ databases">
        <title>Sphingomonas panjinensis sp.nov., isolated from oil-contaminated soil.</title>
        <authorList>
            <person name="Wang L."/>
            <person name="Chen L."/>
        </authorList>
    </citation>
    <scope>NUCLEOTIDE SEQUENCE [LARGE SCALE GENOMIC DNA]</scope>
    <source>
        <strain evidence="5 6">FW-11</strain>
    </source>
</reference>
<organism evidence="5 6">
    <name type="scientific">Sphingomonas oleivorans</name>
    <dbReference type="NCBI Taxonomy" id="1735121"/>
    <lineage>
        <taxon>Bacteria</taxon>
        <taxon>Pseudomonadati</taxon>
        <taxon>Pseudomonadota</taxon>
        <taxon>Alphaproteobacteria</taxon>
        <taxon>Sphingomonadales</taxon>
        <taxon>Sphingomonadaceae</taxon>
        <taxon>Sphingomonas</taxon>
    </lineage>
</organism>
<dbReference type="Proteomes" id="UP000244162">
    <property type="component" value="Unassembled WGS sequence"/>
</dbReference>
<dbReference type="PANTHER" id="PTHR44688">
    <property type="entry name" value="DNA-BINDING TRANSCRIPTIONAL ACTIVATOR DEVR_DOSR"/>
    <property type="match status" value="1"/>
</dbReference>
<keyword evidence="2" id="KW-0238">DNA-binding</keyword>
<keyword evidence="6" id="KW-1185">Reference proteome</keyword>
<dbReference type="GO" id="GO:0006355">
    <property type="term" value="P:regulation of DNA-templated transcription"/>
    <property type="evidence" value="ECO:0007669"/>
    <property type="project" value="InterPro"/>
</dbReference>
<dbReference type="InterPro" id="IPR000792">
    <property type="entry name" value="Tscrpt_reg_LuxR_C"/>
</dbReference>
<evidence type="ECO:0000313" key="6">
    <source>
        <dbReference type="Proteomes" id="UP000244162"/>
    </source>
</evidence>
<proteinExistence type="predicted"/>
<dbReference type="InterPro" id="IPR016032">
    <property type="entry name" value="Sig_transdc_resp-reg_C-effctor"/>
</dbReference>
<comment type="caution">
    <text evidence="5">The sequence shown here is derived from an EMBL/GenBank/DDBJ whole genome shotgun (WGS) entry which is preliminary data.</text>
</comment>
<dbReference type="Pfam" id="PF00196">
    <property type="entry name" value="GerE"/>
    <property type="match status" value="1"/>
</dbReference>